<dbReference type="InterPro" id="IPR011010">
    <property type="entry name" value="DNA_brk_join_enz"/>
</dbReference>
<comment type="similarity">
    <text evidence="2">Belongs to the type IB topoisomerase family.</text>
</comment>
<name>W9GP86_9MICO</name>
<dbReference type="SUPFAM" id="SSF55869">
    <property type="entry name" value="DNA topoisomerase I domain"/>
    <property type="match status" value="1"/>
</dbReference>
<keyword evidence="4" id="KW-0799">Topoisomerase</keyword>
<reference evidence="10" key="1">
    <citation type="submission" date="2013-08" db="EMBL/GenBank/DDBJ databases">
        <title>Intrasporangium oryzae NRRL B-24470.</title>
        <authorList>
            <person name="Liu H."/>
            <person name="Wang G."/>
        </authorList>
    </citation>
    <scope>NUCLEOTIDE SEQUENCE [LARGE SCALE GENOMIC DNA]</scope>
    <source>
        <strain evidence="10">Q5-1</strain>
    </source>
</reference>
<evidence type="ECO:0000256" key="1">
    <source>
        <dbReference type="ARBA" id="ARBA00000213"/>
    </source>
</evidence>
<proteinExistence type="inferred from homology"/>
<dbReference type="Gene3D" id="3.30.66.10">
    <property type="entry name" value="DNA topoisomerase I domain"/>
    <property type="match status" value="1"/>
</dbReference>
<feature type="domain" description="DNA topoisomerase I catalytic core eukaryotic-type" evidence="7">
    <location>
        <begin position="80"/>
        <end position="290"/>
    </location>
</feature>
<dbReference type="InterPro" id="IPR049331">
    <property type="entry name" value="Top1B_N_bact"/>
</dbReference>
<evidence type="ECO:0000256" key="5">
    <source>
        <dbReference type="ARBA" id="ARBA00023125"/>
    </source>
</evidence>
<dbReference type="GO" id="GO:0006265">
    <property type="term" value="P:DNA topological change"/>
    <property type="evidence" value="ECO:0007669"/>
    <property type="project" value="InterPro"/>
</dbReference>
<dbReference type="InterPro" id="IPR013500">
    <property type="entry name" value="TopoI_cat_euk"/>
</dbReference>
<dbReference type="EC" id="5.6.2.1" evidence="3"/>
<dbReference type="PRINTS" id="PR00416">
    <property type="entry name" value="EUTPISMRASEI"/>
</dbReference>
<organism evidence="9 10">
    <name type="scientific">Intrasporangium chromatireducens Q5-1</name>
    <dbReference type="NCBI Taxonomy" id="584657"/>
    <lineage>
        <taxon>Bacteria</taxon>
        <taxon>Bacillati</taxon>
        <taxon>Actinomycetota</taxon>
        <taxon>Actinomycetes</taxon>
        <taxon>Micrococcales</taxon>
        <taxon>Intrasporangiaceae</taxon>
        <taxon>Intrasporangium</taxon>
    </lineage>
</organism>
<evidence type="ECO:0000256" key="3">
    <source>
        <dbReference type="ARBA" id="ARBA00012891"/>
    </source>
</evidence>
<dbReference type="PATRIC" id="fig|584657.3.peg.1418"/>
<dbReference type="EMBL" id="AWQS01000039">
    <property type="protein sequence ID" value="EWT06628.1"/>
    <property type="molecule type" value="Genomic_DNA"/>
</dbReference>
<dbReference type="GO" id="GO:0003917">
    <property type="term" value="F:DNA topoisomerase type I (single strand cut, ATP-independent) activity"/>
    <property type="evidence" value="ECO:0007669"/>
    <property type="project" value="UniProtKB-EC"/>
</dbReference>
<dbReference type="Pfam" id="PF21338">
    <property type="entry name" value="Top1B_N_bact"/>
    <property type="match status" value="1"/>
</dbReference>
<dbReference type="Gene3D" id="1.10.132.120">
    <property type="match status" value="1"/>
</dbReference>
<sequence length="352" mass="39940">MRLRRSELDQPGLRRIRRGRGFSYVDATGGPVSEADRDRISTLVIPPAWKDVWISPHPNGHIQAVGTDDAGRRQYLYHEAWRQQKDEEKHRRVLRLARHLPIVRRTVAARLRRPGYDRERVVAMALRMLDAGLFRTGGEEYEQEHGSHGVATLLKEHVSLSGDTLNFRFPAKSGVERVAQLTDPDLAKAVRSLRRAARRGDRLLRYRVDGQWRDLQTNEIRTEFKDLAGQEFTVKDLRTWAATVVASVALARLMAEAGPDASEDYPGREKAAFEEVAAQLGNTPAVAKSSYVDPRVVEEHAEGRTVLPSLRRSLTKADRRRLARGDLAMVRDRDALDKVVLRFLERAYDSGD</sequence>
<comment type="catalytic activity">
    <reaction evidence="1">
        <text>ATP-independent breakage of single-stranded DNA, followed by passage and rejoining.</text>
        <dbReference type="EC" id="5.6.2.1"/>
    </reaction>
</comment>
<dbReference type="GO" id="GO:0003677">
    <property type="term" value="F:DNA binding"/>
    <property type="evidence" value="ECO:0007669"/>
    <property type="project" value="UniProtKB-KW"/>
</dbReference>
<keyword evidence="5" id="KW-0238">DNA-binding</keyword>
<evidence type="ECO:0000259" key="8">
    <source>
        <dbReference type="Pfam" id="PF21338"/>
    </source>
</evidence>
<protein>
    <recommendedName>
        <fullName evidence="3">DNA topoisomerase</fullName>
        <ecNumber evidence="3">5.6.2.1</ecNumber>
    </recommendedName>
</protein>
<evidence type="ECO:0000259" key="7">
    <source>
        <dbReference type="Pfam" id="PF01028"/>
    </source>
</evidence>
<keyword evidence="10" id="KW-1185">Reference proteome</keyword>
<dbReference type="SUPFAM" id="SSF56349">
    <property type="entry name" value="DNA breaking-rejoining enzymes"/>
    <property type="match status" value="1"/>
</dbReference>
<gene>
    <name evidence="9" type="ORF">N864_20020</name>
</gene>
<evidence type="ECO:0000256" key="4">
    <source>
        <dbReference type="ARBA" id="ARBA00023029"/>
    </source>
</evidence>
<keyword evidence="6 9" id="KW-0413">Isomerase</keyword>
<dbReference type="InterPro" id="IPR035447">
    <property type="entry name" value="DNA_topo_I_N_sf"/>
</dbReference>
<evidence type="ECO:0000256" key="2">
    <source>
        <dbReference type="ARBA" id="ARBA00006645"/>
    </source>
</evidence>
<evidence type="ECO:0000313" key="9">
    <source>
        <dbReference type="EMBL" id="EWT06628.1"/>
    </source>
</evidence>
<dbReference type="Pfam" id="PF01028">
    <property type="entry name" value="Topoisom_I"/>
    <property type="match status" value="1"/>
</dbReference>
<accession>W9GP86</accession>
<dbReference type="Proteomes" id="UP000019494">
    <property type="component" value="Unassembled WGS sequence"/>
</dbReference>
<dbReference type="InterPro" id="IPR014711">
    <property type="entry name" value="TopoI_cat_a-hlx-sub_euk"/>
</dbReference>
<dbReference type="InterPro" id="IPR001631">
    <property type="entry name" value="TopoI"/>
</dbReference>
<evidence type="ECO:0000313" key="10">
    <source>
        <dbReference type="Proteomes" id="UP000019494"/>
    </source>
</evidence>
<dbReference type="PROSITE" id="PS52038">
    <property type="entry name" value="TOPO_IB_2"/>
    <property type="match status" value="1"/>
</dbReference>
<comment type="caution">
    <text evidence="9">The sequence shown here is derived from an EMBL/GenBank/DDBJ whole genome shotgun (WGS) entry which is preliminary data.</text>
</comment>
<dbReference type="Gene3D" id="3.90.15.10">
    <property type="entry name" value="Topoisomerase I, Chain A, domain 3"/>
    <property type="match status" value="1"/>
</dbReference>
<feature type="domain" description="DNA topoisomerase IB N-terminal" evidence="8">
    <location>
        <begin position="21"/>
        <end position="68"/>
    </location>
</feature>
<evidence type="ECO:0000256" key="6">
    <source>
        <dbReference type="ARBA" id="ARBA00023235"/>
    </source>
</evidence>
<dbReference type="AlphaFoldDB" id="W9GP86"/>